<dbReference type="InterPro" id="IPR005496">
    <property type="entry name" value="Integral_membrane_TerC"/>
</dbReference>
<dbReference type="EMBL" id="CP073100">
    <property type="protein sequence ID" value="QUE50050.1"/>
    <property type="molecule type" value="Genomic_DNA"/>
</dbReference>
<dbReference type="NCBIfam" id="TIGR03718">
    <property type="entry name" value="R_switched_Alx"/>
    <property type="match status" value="1"/>
</dbReference>
<comment type="subcellular location">
    <subcellularLocation>
        <location evidence="1">Membrane</location>
        <topology evidence="1">Multi-pass membrane protein</topology>
    </subcellularLocation>
</comment>
<organism evidence="7 8">
    <name type="scientific">Luteolibacter ambystomatis</name>
    <dbReference type="NCBI Taxonomy" id="2824561"/>
    <lineage>
        <taxon>Bacteria</taxon>
        <taxon>Pseudomonadati</taxon>
        <taxon>Verrucomicrobiota</taxon>
        <taxon>Verrucomicrobiia</taxon>
        <taxon>Verrucomicrobiales</taxon>
        <taxon>Verrucomicrobiaceae</taxon>
        <taxon>Luteolibacter</taxon>
    </lineage>
</organism>
<dbReference type="Proteomes" id="UP000676169">
    <property type="component" value="Chromosome"/>
</dbReference>
<feature type="transmembrane region" description="Helical" evidence="6">
    <location>
        <begin position="266"/>
        <end position="286"/>
    </location>
</feature>
<keyword evidence="3 6" id="KW-0812">Transmembrane</keyword>
<dbReference type="Pfam" id="PF03741">
    <property type="entry name" value="TerC"/>
    <property type="match status" value="1"/>
</dbReference>
<evidence type="ECO:0000313" key="7">
    <source>
        <dbReference type="EMBL" id="QUE50050.1"/>
    </source>
</evidence>
<sequence>MIWAWLIFIGFVLLMLALDLGVFHRKSHVVGFKESLGWSAVWITLGLAFSSVVYFAYDRHWFGLGMAVDAVDGVINSGKLAATKYLTGYVVEKSLSVDNIFVIAMIFGSLAVPAKYQHRVLFWGILGALLLRGLMIGVGSALVANFHWVLYIFGAFLIFTAIKMLVMKDKEEHPENNPLVRWLRKFFPVTRDYHGQHFIVTAGEKTSEEPAVSGGPIVEDPVVAAAPKGKRLLTPLAVALVLVEFTDVIFAVDSIPAIFAITADPFLVFTSNVFAILGLRSLYFALAGMIAKFVFLKPALSMVLLVVGGKMLAAKWLKELLGESFNFTILGVILAILATGVVASLVAGKKQEA</sequence>
<keyword evidence="4 6" id="KW-1133">Transmembrane helix</keyword>
<protein>
    <submittedName>
        <fullName evidence="7">TerC family protein</fullName>
    </submittedName>
</protein>
<keyword evidence="8" id="KW-1185">Reference proteome</keyword>
<evidence type="ECO:0000256" key="2">
    <source>
        <dbReference type="ARBA" id="ARBA00007511"/>
    </source>
</evidence>
<evidence type="ECO:0000256" key="5">
    <source>
        <dbReference type="ARBA" id="ARBA00023136"/>
    </source>
</evidence>
<reference evidence="7" key="1">
    <citation type="submission" date="2021-04" db="EMBL/GenBank/DDBJ databases">
        <title>Luteolibacter sp. 32A isolated from the skin of an Anderson's salamander (Ambystoma andersonii).</title>
        <authorList>
            <person name="Spergser J."/>
            <person name="Busse H.-J."/>
        </authorList>
    </citation>
    <scope>NUCLEOTIDE SEQUENCE</scope>
    <source>
        <strain evidence="7">32A</strain>
    </source>
</reference>
<evidence type="ECO:0000313" key="8">
    <source>
        <dbReference type="Proteomes" id="UP000676169"/>
    </source>
</evidence>
<dbReference type="PANTHER" id="PTHR30238:SF0">
    <property type="entry name" value="THYLAKOID MEMBRANE PROTEIN TERC, CHLOROPLASTIC"/>
    <property type="match status" value="1"/>
</dbReference>
<comment type="similarity">
    <text evidence="2">Belongs to the TerC family.</text>
</comment>
<dbReference type="InterPro" id="IPR022369">
    <property type="entry name" value="Integral_membrane_TerC_rswitch"/>
</dbReference>
<feature type="transmembrane region" description="Helical" evidence="6">
    <location>
        <begin position="293"/>
        <end position="313"/>
    </location>
</feature>
<dbReference type="RefSeq" id="WP_211630139.1">
    <property type="nucleotide sequence ID" value="NZ_CP073100.1"/>
</dbReference>
<feature type="transmembrane region" description="Helical" evidence="6">
    <location>
        <begin position="236"/>
        <end position="260"/>
    </location>
</feature>
<feature type="transmembrane region" description="Helical" evidence="6">
    <location>
        <begin position="325"/>
        <end position="347"/>
    </location>
</feature>
<feature type="transmembrane region" description="Helical" evidence="6">
    <location>
        <begin position="36"/>
        <end position="57"/>
    </location>
</feature>
<dbReference type="KEGG" id="lamb:KBB96_14380"/>
<feature type="transmembrane region" description="Helical" evidence="6">
    <location>
        <begin position="95"/>
        <end position="113"/>
    </location>
</feature>
<dbReference type="AlphaFoldDB" id="A0A975G845"/>
<evidence type="ECO:0000256" key="3">
    <source>
        <dbReference type="ARBA" id="ARBA00022692"/>
    </source>
</evidence>
<feature type="transmembrane region" description="Helical" evidence="6">
    <location>
        <begin position="120"/>
        <end position="142"/>
    </location>
</feature>
<name>A0A975G845_9BACT</name>
<evidence type="ECO:0000256" key="1">
    <source>
        <dbReference type="ARBA" id="ARBA00004141"/>
    </source>
</evidence>
<feature type="transmembrane region" description="Helical" evidence="6">
    <location>
        <begin position="6"/>
        <end position="24"/>
    </location>
</feature>
<evidence type="ECO:0000256" key="6">
    <source>
        <dbReference type="SAM" id="Phobius"/>
    </source>
</evidence>
<gene>
    <name evidence="7" type="ORF">KBB96_14380</name>
</gene>
<dbReference type="GO" id="GO:0016020">
    <property type="term" value="C:membrane"/>
    <property type="evidence" value="ECO:0007669"/>
    <property type="project" value="UniProtKB-SubCell"/>
</dbReference>
<feature type="transmembrane region" description="Helical" evidence="6">
    <location>
        <begin position="148"/>
        <end position="166"/>
    </location>
</feature>
<keyword evidence="5 6" id="KW-0472">Membrane</keyword>
<evidence type="ECO:0000256" key="4">
    <source>
        <dbReference type="ARBA" id="ARBA00022989"/>
    </source>
</evidence>
<accession>A0A975G845</accession>
<proteinExistence type="inferred from homology"/>
<dbReference type="PANTHER" id="PTHR30238">
    <property type="entry name" value="MEMBRANE BOUND PREDICTED REDOX MODULATOR"/>
    <property type="match status" value="1"/>
</dbReference>